<feature type="signal peptide" evidence="2">
    <location>
        <begin position="1"/>
        <end position="18"/>
    </location>
</feature>
<feature type="coiled-coil region" evidence="1">
    <location>
        <begin position="141"/>
        <end position="175"/>
    </location>
</feature>
<feature type="chain" id="PRO_5045613045" description="DUF4252 domain-containing protein" evidence="2">
    <location>
        <begin position="19"/>
        <end position="284"/>
    </location>
</feature>
<keyword evidence="2" id="KW-0732">Signal</keyword>
<keyword evidence="1" id="KW-0175">Coiled coil</keyword>
<dbReference type="EMBL" id="JBHRYQ010000001">
    <property type="protein sequence ID" value="MFC3810042.1"/>
    <property type="molecule type" value="Genomic_DNA"/>
</dbReference>
<protein>
    <recommendedName>
        <fullName evidence="5">DUF4252 domain-containing protein</fullName>
    </recommendedName>
</protein>
<comment type="caution">
    <text evidence="3">The sequence shown here is derived from an EMBL/GenBank/DDBJ whole genome shotgun (WGS) entry which is preliminary data.</text>
</comment>
<feature type="coiled-coil region" evidence="1">
    <location>
        <begin position="215"/>
        <end position="265"/>
    </location>
</feature>
<keyword evidence="4" id="KW-1185">Reference proteome</keyword>
<sequence length="284" mass="32395">MKNKLSIFVLLMISTVLAFGQTKVFKGANLYEGKAQTSFYLLSTKSSKELKRDLEKYFEKSTKIKDVSKEVFRIEDPKGLGISQDLSYIDIHIPATKGEGKVIFYFLDKNHTAMSSFEVSDRLASKMVSEFGDFSRNELLRELAEKEADSASDDLGNAEKEVSKIERKLEKNLKEQEKLGKKLDASPEMLTKALSEKEELVSQIYNTDTTTVSTLNEEELKKASLKKEKEIAKIQKEKDKNSSRLEKKESEFDLLKKELFDAKNLVKNLIIVAKDASENFKNFE</sequence>
<reference evidence="4" key="1">
    <citation type="journal article" date="2019" name="Int. J. Syst. Evol. Microbiol.">
        <title>The Global Catalogue of Microorganisms (GCM) 10K type strain sequencing project: providing services to taxonomists for standard genome sequencing and annotation.</title>
        <authorList>
            <consortium name="The Broad Institute Genomics Platform"/>
            <consortium name="The Broad Institute Genome Sequencing Center for Infectious Disease"/>
            <person name="Wu L."/>
            <person name="Ma J."/>
        </authorList>
    </citation>
    <scope>NUCLEOTIDE SEQUENCE [LARGE SCALE GENOMIC DNA]</scope>
    <source>
        <strain evidence="4">CECT 7956</strain>
    </source>
</reference>
<evidence type="ECO:0000256" key="1">
    <source>
        <dbReference type="SAM" id="Coils"/>
    </source>
</evidence>
<gene>
    <name evidence="3" type="ORF">ACFOOI_05210</name>
</gene>
<evidence type="ECO:0008006" key="5">
    <source>
        <dbReference type="Google" id="ProtNLM"/>
    </source>
</evidence>
<evidence type="ECO:0000256" key="2">
    <source>
        <dbReference type="SAM" id="SignalP"/>
    </source>
</evidence>
<name>A0ABV7YUW8_9BACT</name>
<dbReference type="RefSeq" id="WP_379835810.1">
    <property type="nucleotide sequence ID" value="NZ_JBHRYQ010000001.1"/>
</dbReference>
<organism evidence="3 4">
    <name type="scientific">Lacihabitans lacunae</name>
    <dbReference type="NCBI Taxonomy" id="1028214"/>
    <lineage>
        <taxon>Bacteria</taxon>
        <taxon>Pseudomonadati</taxon>
        <taxon>Bacteroidota</taxon>
        <taxon>Cytophagia</taxon>
        <taxon>Cytophagales</taxon>
        <taxon>Leadbetterellaceae</taxon>
        <taxon>Lacihabitans</taxon>
    </lineage>
</organism>
<evidence type="ECO:0000313" key="4">
    <source>
        <dbReference type="Proteomes" id="UP001595616"/>
    </source>
</evidence>
<proteinExistence type="predicted"/>
<evidence type="ECO:0000313" key="3">
    <source>
        <dbReference type="EMBL" id="MFC3810042.1"/>
    </source>
</evidence>
<accession>A0ABV7YUW8</accession>
<dbReference type="Proteomes" id="UP001595616">
    <property type="component" value="Unassembled WGS sequence"/>
</dbReference>